<dbReference type="BioCyc" id="TSAC1094508:GLMA-2809-MONOMER"/>
<evidence type="ECO:0000313" key="2">
    <source>
        <dbReference type="EMBL" id="AFK94310.1"/>
    </source>
</evidence>
<sequence length="31" mass="3595">MNKNKWVQRILYLVAGLALGSLIYYLTLVIK</sequence>
<gene>
    <name evidence="2" type="ordered locus">Tsac_2763</name>
</gene>
<dbReference type="EMBL" id="CP003185">
    <property type="protein sequence ID" value="AFK94310.1"/>
    <property type="molecule type" value="Genomic_DNA"/>
</dbReference>
<feature type="transmembrane region" description="Helical" evidence="1">
    <location>
        <begin position="12"/>
        <end position="30"/>
    </location>
</feature>
<name>I3WBV9_THESW</name>
<keyword evidence="1" id="KW-0472">Membrane</keyword>
<dbReference type="AlphaFoldDB" id="I3WBV9"/>
<protein>
    <submittedName>
        <fullName evidence="2">Uncharacterized protein</fullName>
    </submittedName>
</protein>
<geneLocation type="plasmid" evidence="2 3">
    <name>pMU3262</name>
</geneLocation>
<keyword evidence="3" id="KW-1185">Reference proteome</keyword>
<dbReference type="Proteomes" id="UP000006178">
    <property type="component" value="Plasmid pMU3262"/>
</dbReference>
<evidence type="ECO:0000256" key="1">
    <source>
        <dbReference type="SAM" id="Phobius"/>
    </source>
</evidence>
<keyword evidence="1" id="KW-1133">Transmembrane helix</keyword>
<keyword evidence="2" id="KW-0614">Plasmid</keyword>
<dbReference type="KEGG" id="tsh:Tsac_2763"/>
<organism evidence="2 3">
    <name type="scientific">Thermoanaerobacterium saccharolyticum (strain DSM 8691 / JW/SL-YS485)</name>
    <dbReference type="NCBI Taxonomy" id="1094508"/>
    <lineage>
        <taxon>Bacteria</taxon>
        <taxon>Bacillati</taxon>
        <taxon>Bacillota</taxon>
        <taxon>Clostridia</taxon>
        <taxon>Thermoanaerobacterales</taxon>
        <taxon>Thermoanaerobacteraceae</taxon>
        <taxon>Thermoanaerobacterium</taxon>
    </lineage>
</organism>
<proteinExistence type="predicted"/>
<keyword evidence="1" id="KW-0812">Transmembrane</keyword>
<reference evidence="2 3" key="1">
    <citation type="journal article" date="2014" name="Appl. Environ. Microbiol.">
        <title>Profile of Secreted Hydrolases, Associated Proteins, and SlpA in Thermoanaerobacterium saccharolyticum during the Degradation of Hemicellulose.</title>
        <authorList>
            <person name="Currie D.H."/>
            <person name="Guss A.M."/>
            <person name="Herring C.D."/>
            <person name="Giannone R.J."/>
            <person name="Johnson C.M."/>
            <person name="Lankford P.K."/>
            <person name="Brown S.D."/>
            <person name="Hettich R.L."/>
            <person name="Lynd L.R."/>
        </authorList>
    </citation>
    <scope>NUCLEOTIDE SEQUENCE [LARGE SCALE GENOMIC DNA]</scope>
    <source>
        <strain evidence="3">DSM 8691 / JW/SL-YS485</strain>
    </source>
</reference>
<accession>I3WBV9</accession>
<evidence type="ECO:0000313" key="3">
    <source>
        <dbReference type="Proteomes" id="UP000006178"/>
    </source>
</evidence>